<dbReference type="Proteomes" id="UP000663836">
    <property type="component" value="Unassembled WGS sequence"/>
</dbReference>
<protein>
    <submittedName>
        <fullName evidence="2">Uncharacterized protein</fullName>
    </submittedName>
</protein>
<sequence length="86" mass="9864">VQSTSTPFDSVQLFLYDSINSRARFDIQGWRAKQNETYMVKYKPEGAEADSPASQGFTMFNFNPDYPELTKVIIIIIFVLFVCLTL</sequence>
<keyword evidence="1" id="KW-0472">Membrane</keyword>
<gene>
    <name evidence="2" type="ORF">JBS370_LOCUS40364</name>
</gene>
<evidence type="ECO:0000256" key="1">
    <source>
        <dbReference type="SAM" id="Phobius"/>
    </source>
</evidence>
<keyword evidence="1" id="KW-0812">Transmembrane</keyword>
<evidence type="ECO:0000313" key="2">
    <source>
        <dbReference type="EMBL" id="CAF4300306.1"/>
    </source>
</evidence>
<comment type="caution">
    <text evidence="2">The sequence shown here is derived from an EMBL/GenBank/DDBJ whole genome shotgun (WGS) entry which is preliminary data.</text>
</comment>
<organism evidence="2 3">
    <name type="scientific">Rotaria sordida</name>
    <dbReference type="NCBI Taxonomy" id="392033"/>
    <lineage>
        <taxon>Eukaryota</taxon>
        <taxon>Metazoa</taxon>
        <taxon>Spiralia</taxon>
        <taxon>Gnathifera</taxon>
        <taxon>Rotifera</taxon>
        <taxon>Eurotatoria</taxon>
        <taxon>Bdelloidea</taxon>
        <taxon>Philodinida</taxon>
        <taxon>Philodinidae</taxon>
        <taxon>Rotaria</taxon>
    </lineage>
</organism>
<name>A0A820HX23_9BILA</name>
<dbReference type="EMBL" id="CAJOBD010035488">
    <property type="protein sequence ID" value="CAF4300306.1"/>
    <property type="molecule type" value="Genomic_DNA"/>
</dbReference>
<proteinExistence type="predicted"/>
<evidence type="ECO:0000313" key="3">
    <source>
        <dbReference type="Proteomes" id="UP000663836"/>
    </source>
</evidence>
<feature type="non-terminal residue" evidence="2">
    <location>
        <position position="1"/>
    </location>
</feature>
<feature type="transmembrane region" description="Helical" evidence="1">
    <location>
        <begin position="69"/>
        <end position="85"/>
    </location>
</feature>
<reference evidence="2" key="1">
    <citation type="submission" date="2021-02" db="EMBL/GenBank/DDBJ databases">
        <authorList>
            <person name="Nowell W R."/>
        </authorList>
    </citation>
    <scope>NUCLEOTIDE SEQUENCE</scope>
</reference>
<keyword evidence="1" id="KW-1133">Transmembrane helix</keyword>
<dbReference type="AlphaFoldDB" id="A0A820HX23"/>
<accession>A0A820HX23</accession>